<evidence type="ECO:0000313" key="1">
    <source>
        <dbReference type="EMBL" id="THU79499.1"/>
    </source>
</evidence>
<name>A0A4S8KUG7_DENBC</name>
<reference evidence="1 2" key="1">
    <citation type="journal article" date="2019" name="Nat. Ecol. Evol.">
        <title>Megaphylogeny resolves global patterns of mushroom evolution.</title>
        <authorList>
            <person name="Varga T."/>
            <person name="Krizsan K."/>
            <person name="Foldi C."/>
            <person name="Dima B."/>
            <person name="Sanchez-Garcia M."/>
            <person name="Sanchez-Ramirez S."/>
            <person name="Szollosi G.J."/>
            <person name="Szarkandi J.G."/>
            <person name="Papp V."/>
            <person name="Albert L."/>
            <person name="Andreopoulos W."/>
            <person name="Angelini C."/>
            <person name="Antonin V."/>
            <person name="Barry K.W."/>
            <person name="Bougher N.L."/>
            <person name="Buchanan P."/>
            <person name="Buyck B."/>
            <person name="Bense V."/>
            <person name="Catcheside P."/>
            <person name="Chovatia M."/>
            <person name="Cooper J."/>
            <person name="Damon W."/>
            <person name="Desjardin D."/>
            <person name="Finy P."/>
            <person name="Geml J."/>
            <person name="Haridas S."/>
            <person name="Hughes K."/>
            <person name="Justo A."/>
            <person name="Karasinski D."/>
            <person name="Kautmanova I."/>
            <person name="Kiss B."/>
            <person name="Kocsube S."/>
            <person name="Kotiranta H."/>
            <person name="LaButti K.M."/>
            <person name="Lechner B.E."/>
            <person name="Liimatainen K."/>
            <person name="Lipzen A."/>
            <person name="Lukacs Z."/>
            <person name="Mihaltcheva S."/>
            <person name="Morgado L.N."/>
            <person name="Niskanen T."/>
            <person name="Noordeloos M.E."/>
            <person name="Ohm R.A."/>
            <person name="Ortiz-Santana B."/>
            <person name="Ovrebo C."/>
            <person name="Racz N."/>
            <person name="Riley R."/>
            <person name="Savchenko A."/>
            <person name="Shiryaev A."/>
            <person name="Soop K."/>
            <person name="Spirin V."/>
            <person name="Szebenyi C."/>
            <person name="Tomsovsky M."/>
            <person name="Tulloss R.E."/>
            <person name="Uehling J."/>
            <person name="Grigoriev I.V."/>
            <person name="Vagvolgyi C."/>
            <person name="Papp T."/>
            <person name="Martin F.M."/>
            <person name="Miettinen O."/>
            <person name="Hibbett D.S."/>
            <person name="Nagy L.G."/>
        </authorList>
    </citation>
    <scope>NUCLEOTIDE SEQUENCE [LARGE SCALE GENOMIC DNA]</scope>
    <source>
        <strain evidence="1 2">CBS 962.96</strain>
    </source>
</reference>
<dbReference type="InterPro" id="IPR040521">
    <property type="entry name" value="KDZ"/>
</dbReference>
<organism evidence="1 2">
    <name type="scientific">Dendrothele bispora (strain CBS 962.96)</name>
    <dbReference type="NCBI Taxonomy" id="1314807"/>
    <lineage>
        <taxon>Eukaryota</taxon>
        <taxon>Fungi</taxon>
        <taxon>Dikarya</taxon>
        <taxon>Basidiomycota</taxon>
        <taxon>Agaricomycotina</taxon>
        <taxon>Agaricomycetes</taxon>
        <taxon>Agaricomycetidae</taxon>
        <taxon>Agaricales</taxon>
        <taxon>Agaricales incertae sedis</taxon>
        <taxon>Dendrothele</taxon>
    </lineage>
</organism>
<dbReference type="Pfam" id="PF18758">
    <property type="entry name" value="KDZ"/>
    <property type="match status" value="1"/>
</dbReference>
<dbReference type="EMBL" id="ML180018">
    <property type="protein sequence ID" value="THU79499.1"/>
    <property type="molecule type" value="Genomic_DNA"/>
</dbReference>
<proteinExistence type="predicted"/>
<dbReference type="Proteomes" id="UP000297245">
    <property type="component" value="Unassembled WGS sequence"/>
</dbReference>
<evidence type="ECO:0000313" key="2">
    <source>
        <dbReference type="Proteomes" id="UP000297245"/>
    </source>
</evidence>
<gene>
    <name evidence="1" type="ORF">K435DRAFT_697625</name>
</gene>
<dbReference type="OrthoDB" id="3257768at2759"/>
<dbReference type="AlphaFoldDB" id="A0A4S8KUG7"/>
<accession>A0A4S8KUG7</accession>
<sequence length="95" mass="10890">MDYVIPKLHIHGHNLKCQLSFSLNYTLGVGRTDIEGIKRPWANIGPVATSTHEMGPGTRHDTLDDHLHHWNWTKTVALSKTFLPPFCMIIKVIYR</sequence>
<keyword evidence="2" id="KW-1185">Reference proteome</keyword>
<protein>
    <submittedName>
        <fullName evidence="1">Uncharacterized protein</fullName>
    </submittedName>
</protein>